<dbReference type="SUPFAM" id="SSF55874">
    <property type="entry name" value="ATPase domain of HSP90 chaperone/DNA topoisomerase II/histidine kinase"/>
    <property type="match status" value="1"/>
</dbReference>
<evidence type="ECO:0000313" key="7">
    <source>
        <dbReference type="EMBL" id="MDP5183937.1"/>
    </source>
</evidence>
<dbReference type="PRINTS" id="PR00344">
    <property type="entry name" value="BCTRLSENSOR"/>
</dbReference>
<comment type="caution">
    <text evidence="7">The sequence shown here is derived from an EMBL/GenBank/DDBJ whole genome shotgun (WGS) entry which is preliminary data.</text>
</comment>
<keyword evidence="8" id="KW-1185">Reference proteome</keyword>
<proteinExistence type="predicted"/>
<protein>
    <recommendedName>
        <fullName evidence="2">histidine kinase</fullName>
        <ecNumber evidence="2">2.7.13.3</ecNumber>
    </recommendedName>
</protein>
<keyword evidence="4" id="KW-0418">Kinase</keyword>
<dbReference type="PANTHER" id="PTHR24421:SF10">
    <property type="entry name" value="NITRATE_NITRITE SENSOR PROTEIN NARQ"/>
    <property type="match status" value="1"/>
</dbReference>
<accession>A0ABT9IEE1</accession>
<evidence type="ECO:0000256" key="5">
    <source>
        <dbReference type="ARBA" id="ARBA00023012"/>
    </source>
</evidence>
<evidence type="ECO:0000256" key="3">
    <source>
        <dbReference type="ARBA" id="ARBA00022679"/>
    </source>
</evidence>
<dbReference type="EMBL" id="JASNFN010000018">
    <property type="protein sequence ID" value="MDP5183937.1"/>
    <property type="molecule type" value="Genomic_DNA"/>
</dbReference>
<evidence type="ECO:0000256" key="1">
    <source>
        <dbReference type="ARBA" id="ARBA00000085"/>
    </source>
</evidence>
<feature type="domain" description="Histidine kinase" evidence="6">
    <location>
        <begin position="62"/>
        <end position="156"/>
    </location>
</feature>
<dbReference type="Gene3D" id="3.30.565.10">
    <property type="entry name" value="Histidine kinase-like ATPase, C-terminal domain"/>
    <property type="match status" value="1"/>
</dbReference>
<dbReference type="Pfam" id="PF02518">
    <property type="entry name" value="HATPase_c"/>
    <property type="match status" value="1"/>
</dbReference>
<dbReference type="PANTHER" id="PTHR24421">
    <property type="entry name" value="NITRATE/NITRITE SENSOR PROTEIN NARX-RELATED"/>
    <property type="match status" value="1"/>
</dbReference>
<gene>
    <name evidence="7" type="ORF">QOZ88_14965</name>
</gene>
<dbReference type="InterPro" id="IPR004358">
    <property type="entry name" value="Sig_transdc_His_kin-like_C"/>
</dbReference>
<sequence>MVRTAVASLRRVMLDVYPPDLSADGLPRALDDLALPLQAQGLTVDVRTGPLPPLGPQQAATLYRTAKDSLANVVHHARAACVWVTLEAEGSGRRTAVRLEVADDGVGFGPAHRGRPDGHLGLKLMADRVAALGGRLEMGDRPGGGARIAVHLPVDHEV</sequence>
<dbReference type="RefSeq" id="WP_306000542.1">
    <property type="nucleotide sequence ID" value="NZ_JASNFN010000018.1"/>
</dbReference>
<evidence type="ECO:0000256" key="2">
    <source>
        <dbReference type="ARBA" id="ARBA00012438"/>
    </source>
</evidence>
<dbReference type="InterPro" id="IPR005467">
    <property type="entry name" value="His_kinase_dom"/>
</dbReference>
<evidence type="ECO:0000313" key="8">
    <source>
        <dbReference type="Proteomes" id="UP001233673"/>
    </source>
</evidence>
<dbReference type="SMART" id="SM00387">
    <property type="entry name" value="HATPase_c"/>
    <property type="match status" value="1"/>
</dbReference>
<dbReference type="Proteomes" id="UP001233673">
    <property type="component" value="Unassembled WGS sequence"/>
</dbReference>
<dbReference type="PROSITE" id="PS50109">
    <property type="entry name" value="HIS_KIN"/>
    <property type="match status" value="1"/>
</dbReference>
<dbReference type="EC" id="2.7.13.3" evidence="2"/>
<dbReference type="InterPro" id="IPR003594">
    <property type="entry name" value="HATPase_dom"/>
</dbReference>
<keyword evidence="5" id="KW-0902">Two-component regulatory system</keyword>
<dbReference type="InterPro" id="IPR050482">
    <property type="entry name" value="Sensor_HK_TwoCompSys"/>
</dbReference>
<dbReference type="InterPro" id="IPR036890">
    <property type="entry name" value="HATPase_C_sf"/>
</dbReference>
<reference evidence="8" key="1">
    <citation type="submission" date="2023-05" db="EMBL/GenBank/DDBJ databases">
        <title>Draft genome of Pseudofrankia sp. BMG5.37.</title>
        <authorList>
            <person name="Gtari M."/>
            <person name="Ghodhbane F."/>
            <person name="Sbissi I."/>
        </authorList>
    </citation>
    <scope>NUCLEOTIDE SEQUENCE [LARGE SCALE GENOMIC DNA]</scope>
    <source>
        <strain evidence="8">BMG 814</strain>
    </source>
</reference>
<dbReference type="CDD" id="cd16917">
    <property type="entry name" value="HATPase_UhpB-NarQ-NarX-like"/>
    <property type="match status" value="1"/>
</dbReference>
<keyword evidence="3" id="KW-0808">Transferase</keyword>
<organism evidence="7 8">
    <name type="scientific">Blastococcus carthaginiensis</name>
    <dbReference type="NCBI Taxonomy" id="3050034"/>
    <lineage>
        <taxon>Bacteria</taxon>
        <taxon>Bacillati</taxon>
        <taxon>Actinomycetota</taxon>
        <taxon>Actinomycetes</taxon>
        <taxon>Geodermatophilales</taxon>
        <taxon>Geodermatophilaceae</taxon>
        <taxon>Blastococcus</taxon>
    </lineage>
</organism>
<comment type="catalytic activity">
    <reaction evidence="1">
        <text>ATP + protein L-histidine = ADP + protein N-phospho-L-histidine.</text>
        <dbReference type="EC" id="2.7.13.3"/>
    </reaction>
</comment>
<evidence type="ECO:0000259" key="6">
    <source>
        <dbReference type="PROSITE" id="PS50109"/>
    </source>
</evidence>
<name>A0ABT9IEE1_9ACTN</name>
<evidence type="ECO:0000256" key="4">
    <source>
        <dbReference type="ARBA" id="ARBA00022777"/>
    </source>
</evidence>